<evidence type="ECO:0000256" key="3">
    <source>
        <dbReference type="ARBA" id="ARBA00022679"/>
    </source>
</evidence>
<reference evidence="12" key="2">
    <citation type="submission" date="2015-07" db="EMBL/GenBank/DDBJ databases">
        <title>Contrasting host-pathogen interactions and genome evolution in two generalist and specialist microsporidian pathogens of mosquitoes.</title>
        <authorList>
            <consortium name="The Broad Institute Genomics Platform"/>
            <consortium name="The Broad Institute Genome Sequencing Center for Infectious Disease"/>
            <person name="Cuomo C.A."/>
            <person name="Sanscrainte N.D."/>
            <person name="Goldberg J.M."/>
            <person name="Heiman D."/>
            <person name="Young S."/>
            <person name="Zeng Q."/>
            <person name="Becnel J.J."/>
            <person name="Birren B.W."/>
        </authorList>
    </citation>
    <scope>NUCLEOTIDE SEQUENCE [LARGE SCALE GENOMIC DNA]</scope>
    <source>
        <strain evidence="12">USNM 41457</strain>
    </source>
</reference>
<evidence type="ECO:0000256" key="5">
    <source>
        <dbReference type="ARBA" id="ARBA00023098"/>
    </source>
</evidence>
<dbReference type="PANTHER" id="PTHR10739">
    <property type="entry name" value="CYTIDYLYLTRANSFERASE"/>
    <property type="match status" value="1"/>
</dbReference>
<evidence type="ECO:0000256" key="9">
    <source>
        <dbReference type="SAM" id="MobiDB-lite"/>
    </source>
</evidence>
<evidence type="ECO:0000259" key="10">
    <source>
        <dbReference type="Pfam" id="PF01467"/>
    </source>
</evidence>
<reference evidence="11 12" key="1">
    <citation type="submission" date="2011-08" db="EMBL/GenBank/DDBJ databases">
        <authorList>
            <person name="Liu Z.J."/>
            <person name="Shi F.L."/>
            <person name="Lu J.Q."/>
            <person name="Li M."/>
            <person name="Wang Z.L."/>
        </authorList>
    </citation>
    <scope>NUCLEOTIDE SEQUENCE [LARGE SCALE GENOMIC DNA]</scope>
    <source>
        <strain evidence="11 12">USNM 41457</strain>
    </source>
</reference>
<dbReference type="InterPro" id="IPR041723">
    <property type="entry name" value="CCT"/>
</dbReference>
<dbReference type="Gene3D" id="3.40.50.620">
    <property type="entry name" value="HUPs"/>
    <property type="match status" value="1"/>
</dbReference>
<evidence type="ECO:0000256" key="8">
    <source>
        <dbReference type="ARBA" id="ARBA00026101"/>
    </source>
</evidence>
<feature type="region of interest" description="Disordered" evidence="9">
    <location>
        <begin position="149"/>
        <end position="182"/>
    </location>
</feature>
<evidence type="ECO:0000256" key="7">
    <source>
        <dbReference type="ARBA" id="ARBA00023264"/>
    </source>
</evidence>
<evidence type="ECO:0000256" key="2">
    <source>
        <dbReference type="ARBA" id="ARBA00022516"/>
    </source>
</evidence>
<dbReference type="STRING" id="1003232.J9DSV6"/>
<dbReference type="OMA" id="HPKTIND"/>
<organism evidence="11 12">
    <name type="scientific">Edhazardia aedis (strain USNM 41457)</name>
    <name type="common">Microsporidian parasite</name>
    <dbReference type="NCBI Taxonomy" id="1003232"/>
    <lineage>
        <taxon>Eukaryota</taxon>
        <taxon>Fungi</taxon>
        <taxon>Fungi incertae sedis</taxon>
        <taxon>Microsporidia</taxon>
        <taxon>Edhazardia</taxon>
    </lineage>
</organism>
<dbReference type="Pfam" id="PF01467">
    <property type="entry name" value="CTP_transf_like"/>
    <property type="match status" value="1"/>
</dbReference>
<comment type="similarity">
    <text evidence="1">Belongs to the cytidylyltransferase family.</text>
</comment>
<protein>
    <recommendedName>
        <fullName evidence="8">choline-phosphate cytidylyltransferase</fullName>
        <ecNumber evidence="8">2.7.7.15</ecNumber>
    </recommendedName>
</protein>
<keyword evidence="12" id="KW-1185">Reference proteome</keyword>
<evidence type="ECO:0000256" key="1">
    <source>
        <dbReference type="ARBA" id="ARBA00010101"/>
    </source>
</evidence>
<dbReference type="CDD" id="cd02174">
    <property type="entry name" value="CCT"/>
    <property type="match status" value="1"/>
</dbReference>
<dbReference type="HOGENOM" id="CLU_034585_1_2_1"/>
<evidence type="ECO:0000256" key="6">
    <source>
        <dbReference type="ARBA" id="ARBA00023209"/>
    </source>
</evidence>
<dbReference type="InParanoid" id="J9DSV6"/>
<feature type="domain" description="Cytidyltransferase-like" evidence="10">
    <location>
        <begin position="53"/>
        <end position="239"/>
    </location>
</feature>
<dbReference type="GO" id="GO:0004105">
    <property type="term" value="F:choline-phosphate cytidylyltransferase activity"/>
    <property type="evidence" value="ECO:0007669"/>
    <property type="project" value="UniProtKB-EC"/>
</dbReference>
<dbReference type="Proteomes" id="UP000003163">
    <property type="component" value="Unassembled WGS sequence"/>
</dbReference>
<dbReference type="PANTHER" id="PTHR10739:SF13">
    <property type="entry name" value="CHOLINE-PHOSPHATE CYTIDYLYLTRANSFERASE"/>
    <property type="match status" value="1"/>
</dbReference>
<dbReference type="InterPro" id="IPR004821">
    <property type="entry name" value="Cyt_trans-like"/>
</dbReference>
<dbReference type="AlphaFoldDB" id="J9DSV6"/>
<dbReference type="SUPFAM" id="SSF52374">
    <property type="entry name" value="Nucleotidylyl transferase"/>
    <property type="match status" value="1"/>
</dbReference>
<gene>
    <name evidence="11" type="ORF">EDEG_01366</name>
</gene>
<keyword evidence="3" id="KW-0808">Transferase</keyword>
<evidence type="ECO:0000313" key="11">
    <source>
        <dbReference type="EMBL" id="EJW04402.1"/>
    </source>
</evidence>
<accession>J9DSV6</accession>
<keyword evidence="7" id="KW-1208">Phospholipid metabolism</keyword>
<dbReference type="InterPro" id="IPR014729">
    <property type="entry name" value="Rossmann-like_a/b/a_fold"/>
</dbReference>
<name>J9DSV6_EDHAE</name>
<dbReference type="EMBL" id="AFBI03000019">
    <property type="protein sequence ID" value="EJW04402.1"/>
    <property type="molecule type" value="Genomic_DNA"/>
</dbReference>
<dbReference type="NCBIfam" id="TIGR00125">
    <property type="entry name" value="cyt_tran_rel"/>
    <property type="match status" value="1"/>
</dbReference>
<keyword evidence="6" id="KW-0594">Phospholipid biosynthesis</keyword>
<proteinExistence type="inferred from homology"/>
<comment type="caution">
    <text evidence="11">The sequence shown here is derived from an EMBL/GenBank/DDBJ whole genome shotgun (WGS) entry which is preliminary data.</text>
</comment>
<sequence length="362" mass="42113">MVAKKEHKNLEDSEDFVYEFPKYPESSLQFPFEDLQTPVKKYRISKTKPVRIYCDGIYDLFHFGHAMSLKQAKHLFPNVYLIVGVCSDELTHSLKGLTVMNEFERYESVRHCKYVDEVIENAPWVVTNEFIEKHQIDFVAHDDIPYKSTLKSGSENEHAKNNSQDQKSSSSENEKTINSSENVENLIDNGKIALKTSNSNTEKKETISVDDVYANIKQAGKFIPTKRTKGISTSGIITRIVKDYDEYVRRNLERGITARELNVSFIDENMIQLKYKVNKYLKKADEEILQYKNEIKIALKFWEEMGNKFVNSFSDQFEAQKKVWNRIKSAWKRKRGAKFFKINNDSCDESQKENKSGTIKNS</sequence>
<keyword evidence="2" id="KW-0444">Lipid biosynthesis</keyword>
<evidence type="ECO:0000256" key="4">
    <source>
        <dbReference type="ARBA" id="ARBA00022695"/>
    </source>
</evidence>
<dbReference type="VEuPathDB" id="MicrosporidiaDB:EDEG_01366"/>
<dbReference type="EC" id="2.7.7.15" evidence="8"/>
<keyword evidence="5" id="KW-0443">Lipid metabolism</keyword>
<dbReference type="GO" id="GO:0031210">
    <property type="term" value="F:phosphatidylcholine binding"/>
    <property type="evidence" value="ECO:0007669"/>
    <property type="project" value="TreeGrafter"/>
</dbReference>
<dbReference type="OrthoDB" id="17102at2759"/>
<dbReference type="FunCoup" id="J9DSV6">
    <property type="interactions" value="71"/>
</dbReference>
<dbReference type="InterPro" id="IPR045049">
    <property type="entry name" value="Pcy1-like"/>
</dbReference>
<evidence type="ECO:0000313" key="12">
    <source>
        <dbReference type="Proteomes" id="UP000003163"/>
    </source>
</evidence>
<keyword evidence="4" id="KW-0548">Nucleotidyltransferase</keyword>
<feature type="compositionally biased region" description="Low complexity" evidence="9">
    <location>
        <begin position="161"/>
        <end position="171"/>
    </location>
</feature>